<accession>A0A1E4RYN7</accession>
<dbReference type="STRING" id="983966.A0A1E4RYN7"/>
<dbReference type="Proteomes" id="UP000094389">
    <property type="component" value="Unassembled WGS sequence"/>
</dbReference>
<name>A0A1E4RYN7_CYBJN</name>
<gene>
    <name evidence="2" type="ORF">CYBJADRAFT_168671</name>
</gene>
<dbReference type="OrthoDB" id="4091477at2759"/>
<protein>
    <submittedName>
        <fullName evidence="2">Uncharacterized protein</fullName>
    </submittedName>
</protein>
<organism evidence="2 3">
    <name type="scientific">Cyberlindnera jadinii (strain ATCC 18201 / CBS 1600 / BCRC 20928 / JCM 3617 / NBRC 0987 / NRRL Y-1542)</name>
    <name type="common">Torula yeast</name>
    <name type="synonym">Candida utilis</name>
    <dbReference type="NCBI Taxonomy" id="983966"/>
    <lineage>
        <taxon>Eukaryota</taxon>
        <taxon>Fungi</taxon>
        <taxon>Dikarya</taxon>
        <taxon>Ascomycota</taxon>
        <taxon>Saccharomycotina</taxon>
        <taxon>Saccharomycetes</taxon>
        <taxon>Phaffomycetales</taxon>
        <taxon>Phaffomycetaceae</taxon>
        <taxon>Cyberlindnera</taxon>
    </lineage>
</organism>
<dbReference type="RefSeq" id="XP_020069405.1">
    <property type="nucleotide sequence ID" value="XM_020215462.1"/>
</dbReference>
<dbReference type="AlphaFoldDB" id="A0A1E4RYN7"/>
<sequence length="376" mass="42562">MTLYGPQISTDPLSYRTPTDQYFRPSFSMMSNSTNYLKRGVSASSASLSSNQEVEQPDGEYGVRTRVRLPSVAFTESFINSLNPPLAPVVIMPAGSVSSNSYEPLQGQMSYQTMLPPSQKSTVENKYTPRKNSIPSTFSWNQQPRHRSLSYSVPSPNSPSENQALQHSTNVSGFTVSRTSQAPEQQQQQQQQLQLAHIAHGSSSSSLSSTGSMTMPSGMVYPIYTTPYVQPPAVEVIDRSQEKQAGTKPRTVHQCDICGRKVTRDFVRHRRTHDPVSRFRCVYPKECCNHKTGAFNRQYDFKKHLLHTHFILKDPSVKKMKSLQQKLQYKGHCLCGREMTAERWLDHITERDENFEPVCTDLAQKWRSVKLSRSSN</sequence>
<reference evidence="2 3" key="1">
    <citation type="journal article" date="2016" name="Proc. Natl. Acad. Sci. U.S.A.">
        <title>Comparative genomics of biotechnologically important yeasts.</title>
        <authorList>
            <person name="Riley R."/>
            <person name="Haridas S."/>
            <person name="Wolfe K.H."/>
            <person name="Lopes M.R."/>
            <person name="Hittinger C.T."/>
            <person name="Goeker M."/>
            <person name="Salamov A.A."/>
            <person name="Wisecaver J.H."/>
            <person name="Long T.M."/>
            <person name="Calvey C.H."/>
            <person name="Aerts A.L."/>
            <person name="Barry K.W."/>
            <person name="Choi C."/>
            <person name="Clum A."/>
            <person name="Coughlan A.Y."/>
            <person name="Deshpande S."/>
            <person name="Douglass A.P."/>
            <person name="Hanson S.J."/>
            <person name="Klenk H.-P."/>
            <person name="LaButti K.M."/>
            <person name="Lapidus A."/>
            <person name="Lindquist E.A."/>
            <person name="Lipzen A.M."/>
            <person name="Meier-Kolthoff J.P."/>
            <person name="Ohm R.A."/>
            <person name="Otillar R.P."/>
            <person name="Pangilinan J.L."/>
            <person name="Peng Y."/>
            <person name="Rokas A."/>
            <person name="Rosa C.A."/>
            <person name="Scheuner C."/>
            <person name="Sibirny A.A."/>
            <person name="Slot J.C."/>
            <person name="Stielow J.B."/>
            <person name="Sun H."/>
            <person name="Kurtzman C.P."/>
            <person name="Blackwell M."/>
            <person name="Grigoriev I.V."/>
            <person name="Jeffries T.W."/>
        </authorList>
    </citation>
    <scope>NUCLEOTIDE SEQUENCE [LARGE SCALE GENOMIC DNA]</scope>
    <source>
        <strain evidence="3">ATCC 18201 / CBS 1600 / BCRC 20928 / JCM 3617 / NBRC 0987 / NRRL Y-1542</strain>
    </source>
</reference>
<dbReference type="GeneID" id="30989858"/>
<dbReference type="EMBL" id="KV453935">
    <property type="protein sequence ID" value="ODV72366.1"/>
    <property type="molecule type" value="Genomic_DNA"/>
</dbReference>
<evidence type="ECO:0000313" key="2">
    <source>
        <dbReference type="EMBL" id="ODV72366.1"/>
    </source>
</evidence>
<proteinExistence type="predicted"/>
<feature type="compositionally biased region" description="Polar residues" evidence="1">
    <location>
        <begin position="113"/>
        <end position="184"/>
    </location>
</feature>
<feature type="compositionally biased region" description="Low complexity" evidence="1">
    <location>
        <begin position="185"/>
        <end position="212"/>
    </location>
</feature>
<feature type="region of interest" description="Disordered" evidence="1">
    <location>
        <begin position="113"/>
        <end position="212"/>
    </location>
</feature>
<evidence type="ECO:0000256" key="1">
    <source>
        <dbReference type="SAM" id="MobiDB-lite"/>
    </source>
</evidence>
<evidence type="ECO:0000313" key="3">
    <source>
        <dbReference type="Proteomes" id="UP000094389"/>
    </source>
</evidence>
<keyword evidence="3" id="KW-1185">Reference proteome</keyword>